<dbReference type="InterPro" id="IPR007720">
    <property type="entry name" value="PigQ/GPI1"/>
</dbReference>
<dbReference type="OrthoDB" id="70250at2759"/>
<feature type="transmembrane region" description="Helical" evidence="1">
    <location>
        <begin position="598"/>
        <end position="625"/>
    </location>
</feature>
<evidence type="ECO:0000256" key="1">
    <source>
        <dbReference type="SAM" id="Phobius"/>
    </source>
</evidence>
<feature type="transmembrane region" description="Helical" evidence="1">
    <location>
        <begin position="522"/>
        <end position="541"/>
    </location>
</feature>
<dbReference type="Proteomes" id="UP000018144">
    <property type="component" value="Unassembled WGS sequence"/>
</dbReference>
<dbReference type="PANTHER" id="PTHR21329:SF3">
    <property type="entry name" value="PHOSPHATIDYLINOSITOL N-ACETYLGLUCOSAMINYLTRANSFERASE SUBUNIT Q"/>
    <property type="match status" value="1"/>
</dbReference>
<gene>
    <name evidence="2" type="ORF">PCON_13380</name>
</gene>
<dbReference type="Pfam" id="PF05024">
    <property type="entry name" value="Gpi1"/>
    <property type="match status" value="1"/>
</dbReference>
<feature type="transmembrane region" description="Helical" evidence="1">
    <location>
        <begin position="553"/>
        <end position="577"/>
    </location>
</feature>
<organism evidence="2 3">
    <name type="scientific">Pyronema omphalodes (strain CBS 100304)</name>
    <name type="common">Pyronema confluens</name>
    <dbReference type="NCBI Taxonomy" id="1076935"/>
    <lineage>
        <taxon>Eukaryota</taxon>
        <taxon>Fungi</taxon>
        <taxon>Dikarya</taxon>
        <taxon>Ascomycota</taxon>
        <taxon>Pezizomycotina</taxon>
        <taxon>Pezizomycetes</taxon>
        <taxon>Pezizales</taxon>
        <taxon>Pyronemataceae</taxon>
        <taxon>Pyronema</taxon>
    </lineage>
</organism>
<keyword evidence="1" id="KW-1133">Transmembrane helix</keyword>
<protein>
    <submittedName>
        <fullName evidence="2">Similar to N-acetylglucosaminyl-phosphatidylinositol biosynthetic protein gpi1 acc. no. O14357</fullName>
    </submittedName>
</protein>
<feature type="transmembrane region" description="Helical" evidence="1">
    <location>
        <begin position="339"/>
        <end position="363"/>
    </location>
</feature>
<dbReference type="GO" id="GO:0005783">
    <property type="term" value="C:endoplasmic reticulum"/>
    <property type="evidence" value="ECO:0007669"/>
    <property type="project" value="TreeGrafter"/>
</dbReference>
<feature type="transmembrane region" description="Helical" evidence="1">
    <location>
        <begin position="631"/>
        <end position="654"/>
    </location>
</feature>
<feature type="transmembrane region" description="Helical" evidence="1">
    <location>
        <begin position="432"/>
        <end position="451"/>
    </location>
</feature>
<dbReference type="GO" id="GO:0016020">
    <property type="term" value="C:membrane"/>
    <property type="evidence" value="ECO:0007669"/>
    <property type="project" value="InterPro"/>
</dbReference>
<evidence type="ECO:0000313" key="3">
    <source>
        <dbReference type="Proteomes" id="UP000018144"/>
    </source>
</evidence>
<dbReference type="EMBL" id="HF935890">
    <property type="protein sequence ID" value="CCX32540.1"/>
    <property type="molecule type" value="Genomic_DNA"/>
</dbReference>
<proteinExistence type="predicted"/>
<reference evidence="2 3" key="1">
    <citation type="journal article" date="2013" name="PLoS Genet.">
        <title>The genome and development-dependent transcriptomes of Pyronema confluens: a window into fungal evolution.</title>
        <authorList>
            <person name="Traeger S."/>
            <person name="Altegoer F."/>
            <person name="Freitag M."/>
            <person name="Gabaldon T."/>
            <person name="Kempken F."/>
            <person name="Kumar A."/>
            <person name="Marcet-Houben M."/>
            <person name="Poggeler S."/>
            <person name="Stajich J.E."/>
            <person name="Nowrousian M."/>
        </authorList>
    </citation>
    <scope>NUCLEOTIDE SEQUENCE [LARGE SCALE GENOMIC DNA]</scope>
    <source>
        <strain evidence="3">CBS 100304</strain>
        <tissue evidence="2">Vegetative mycelium</tissue>
    </source>
</reference>
<keyword evidence="1" id="KW-0812">Transmembrane</keyword>
<dbReference type="GO" id="GO:0006506">
    <property type="term" value="P:GPI anchor biosynthetic process"/>
    <property type="evidence" value="ECO:0007669"/>
    <property type="project" value="InterPro"/>
</dbReference>
<dbReference type="AlphaFoldDB" id="U4LT01"/>
<sequence>MRYLLFAIIVFIAGYITARFSLITQALELANFAWEHGVVGRTIKGFLILSIFFFLFCIPIERIVAREATNEFLSSALFNPANILQKGVMGGSKSSSGDVLMRIFWPLNYPRDDEPGVLVGWRNSETDIFVVTILNGVNSTRIDNELRSGSFFRKSRPSIDRIFDICGQQELCVLGDVNGFAAEKEEFHPEYLHTFTHKSSRYPQIYCPSTSGVTMQVILFEEPDPRRMEFHSLTPISLALEDNGADGENDDMEIKDREKQELLVEKLKQHTVTRIPPTEKEESLQMIIHQINCTHETTEILRINVELLNSRRYRRALSVSERVVESAHSVWRTALGYGWALVMCCFPWVVNIFVIIMLFWRYLAHLLLLILEWRLKPELAALKDISATAQQCDIRLQQFCYWPLQYDTVRQRKGDLGDATNSYPHYIRFYNSLWLVANDIIIGIALGSYLIENGTTVADTIDYYLKTYTIDGLGRTIQWLLIDPGGLKLNEELDRFLGDLFGWVLNYWADITMQISPWLPTIIYAIGISSFAGASMPIALFSDLLSILTIHIYSFYIASARIYNWQLSIIYSLFHLFRGKKINVLRKRIDSCDYELDQLLIGTTLFILLIFLLPTVMVYYCLFAASRMAIIILKAALETCLACLNHFPLFALMLRVKDSKRLPGGIMFELKDPVEVAQGFQHKFDTAPIAYIHLKSTPLPLSAMFKQYSQLGMRLKRHYFSARVISCLLTGKAVPPIHRRNLYSMQYSMLPTVRAHWREVWERLRK</sequence>
<keyword evidence="1" id="KW-0472">Membrane</keyword>
<dbReference type="OMA" id="HPTRMQY"/>
<feature type="transmembrane region" description="Helical" evidence="1">
    <location>
        <begin position="42"/>
        <end position="60"/>
    </location>
</feature>
<evidence type="ECO:0000313" key="2">
    <source>
        <dbReference type="EMBL" id="CCX32540.1"/>
    </source>
</evidence>
<dbReference type="STRING" id="1076935.U4LT01"/>
<name>U4LT01_PYROM</name>
<keyword evidence="3" id="KW-1185">Reference proteome</keyword>
<accession>U4LT01</accession>
<dbReference type="PANTHER" id="PTHR21329">
    <property type="entry name" value="PHOSPHATIDYLINOSITOL N-ACETYLGLUCOSAMINYLTRANSFERASE SUBUNIT Q-RELATED"/>
    <property type="match status" value="1"/>
</dbReference>
<dbReference type="eggNOG" id="KOG1183">
    <property type="taxonomic scope" value="Eukaryota"/>
</dbReference>